<evidence type="ECO:0000256" key="4">
    <source>
        <dbReference type="ARBA" id="ARBA00023242"/>
    </source>
</evidence>
<reference evidence="10" key="1">
    <citation type="journal article" date="2019" name="Nat. Commun.">
        <title>Expansion of phycobilisome linker gene families in mesophilic red algae.</title>
        <authorList>
            <person name="Lee J."/>
            <person name="Kim D."/>
            <person name="Bhattacharya D."/>
            <person name="Yoon H.S."/>
        </authorList>
    </citation>
    <scope>NUCLEOTIDE SEQUENCE [LARGE SCALE GENOMIC DNA]</scope>
    <source>
        <strain evidence="10">CCMP 1328</strain>
    </source>
</reference>
<feature type="compositionally biased region" description="Basic and acidic residues" evidence="7">
    <location>
        <begin position="176"/>
        <end position="192"/>
    </location>
</feature>
<dbReference type="InterPro" id="IPR029060">
    <property type="entry name" value="PIN-like_dom_sf"/>
</dbReference>
<proteinExistence type="inferred from homology"/>
<evidence type="ECO:0000313" key="10">
    <source>
        <dbReference type="Proteomes" id="UP000324585"/>
    </source>
</evidence>
<comment type="similarity">
    <text evidence="6">Belongs to the UTP23/FCF1 family. UTP23 subfamily.</text>
</comment>
<dbReference type="OrthoDB" id="25675at2759"/>
<dbReference type="GO" id="GO:0032040">
    <property type="term" value="C:small-subunit processome"/>
    <property type="evidence" value="ECO:0007669"/>
    <property type="project" value="InterPro"/>
</dbReference>
<dbReference type="AlphaFoldDB" id="A0A5J4YQU9"/>
<dbReference type="InterPro" id="IPR057776">
    <property type="entry name" value="UTP23_sensor"/>
</dbReference>
<comment type="function">
    <text evidence="5">Involved in rRNA-processing and ribosome biogenesis.</text>
</comment>
<feature type="compositionally biased region" description="Basic residues" evidence="7">
    <location>
        <begin position="223"/>
        <end position="242"/>
    </location>
</feature>
<dbReference type="Proteomes" id="UP000324585">
    <property type="component" value="Unassembled WGS sequence"/>
</dbReference>
<dbReference type="SUPFAM" id="SSF88723">
    <property type="entry name" value="PIN domain-like"/>
    <property type="match status" value="1"/>
</dbReference>
<comment type="caution">
    <text evidence="9">The sequence shown here is derived from an EMBL/GenBank/DDBJ whole genome shotgun (WGS) entry which is preliminary data.</text>
</comment>
<gene>
    <name evidence="9" type="ORF">FVE85_8805</name>
</gene>
<evidence type="ECO:0000313" key="9">
    <source>
        <dbReference type="EMBL" id="KAA8493360.1"/>
    </source>
</evidence>
<feature type="compositionally biased region" description="Basic residues" evidence="7">
    <location>
        <begin position="261"/>
        <end position="270"/>
    </location>
</feature>
<feature type="domain" description="UTP23 sensor motif region" evidence="8">
    <location>
        <begin position="223"/>
        <end position="241"/>
    </location>
</feature>
<name>A0A5J4YQU9_PORPP</name>
<feature type="region of interest" description="Disordered" evidence="7">
    <location>
        <begin position="219"/>
        <end position="270"/>
    </location>
</feature>
<feature type="region of interest" description="Disordered" evidence="7">
    <location>
        <begin position="172"/>
        <end position="192"/>
    </location>
</feature>
<dbReference type="Gene3D" id="3.40.50.1010">
    <property type="entry name" value="5'-nuclease"/>
    <property type="match status" value="1"/>
</dbReference>
<dbReference type="Pfam" id="PF24779">
    <property type="entry name" value="UTP23_sensor"/>
    <property type="match status" value="1"/>
</dbReference>
<dbReference type="GO" id="GO:0006364">
    <property type="term" value="P:rRNA processing"/>
    <property type="evidence" value="ECO:0007669"/>
    <property type="project" value="UniProtKB-KW"/>
</dbReference>
<evidence type="ECO:0000256" key="6">
    <source>
        <dbReference type="ARBA" id="ARBA00038503"/>
    </source>
</evidence>
<keyword evidence="4" id="KW-0539">Nucleus</keyword>
<sequence length="270" mass="29951">MGHKAQKRLRKTLQFYRVHYQLTKPFNVVCDGTVLHYAQQNSIFLKQAMARLLVASDASSHNGRGNAAEGAGVFLTTTKCVVHELRALGTDFKAAASFAKRLQHETCAHHHDGDTTPELASKCLLELVRAANKRHEGIVVASNDRVLIDKLQRFPNVMLVFCVNQTLQLSRPSTSAKEKVAQNESGKVDGRSALRRELEHGELPVGSDTVASILRSGAARFEKKQKKKRKGPNPLSVKKKQPKPVGLHPVRSETDSGAIVKKSKRVRRRK</sequence>
<dbReference type="PANTHER" id="PTHR12416">
    <property type="entry name" value="RRNA-PROCESSING PROTEIN UTP23 HOMOLOG"/>
    <property type="match status" value="1"/>
</dbReference>
<dbReference type="InterPro" id="IPR006984">
    <property type="entry name" value="Fcf1/UTP23"/>
</dbReference>
<dbReference type="Pfam" id="PF04900">
    <property type="entry name" value="Fcf1"/>
    <property type="match status" value="1"/>
</dbReference>
<evidence type="ECO:0000256" key="3">
    <source>
        <dbReference type="ARBA" id="ARBA00022552"/>
    </source>
</evidence>
<keyword evidence="3" id="KW-0698">rRNA processing</keyword>
<keyword evidence="10" id="KW-1185">Reference proteome</keyword>
<dbReference type="OMA" id="HTSGLQM"/>
<keyword evidence="2" id="KW-0690">Ribosome biogenesis</keyword>
<organism evidence="9 10">
    <name type="scientific">Porphyridium purpureum</name>
    <name type="common">Red alga</name>
    <name type="synonym">Porphyridium cruentum</name>
    <dbReference type="NCBI Taxonomy" id="35688"/>
    <lineage>
        <taxon>Eukaryota</taxon>
        <taxon>Rhodophyta</taxon>
        <taxon>Bangiophyceae</taxon>
        <taxon>Porphyridiales</taxon>
        <taxon>Porphyridiaceae</taxon>
        <taxon>Porphyridium</taxon>
    </lineage>
</organism>
<evidence type="ECO:0000256" key="7">
    <source>
        <dbReference type="SAM" id="MobiDB-lite"/>
    </source>
</evidence>
<evidence type="ECO:0000256" key="5">
    <source>
        <dbReference type="ARBA" id="ARBA00037300"/>
    </source>
</evidence>
<evidence type="ECO:0000256" key="2">
    <source>
        <dbReference type="ARBA" id="ARBA00022517"/>
    </source>
</evidence>
<evidence type="ECO:0000259" key="8">
    <source>
        <dbReference type="Pfam" id="PF24779"/>
    </source>
</evidence>
<comment type="subcellular location">
    <subcellularLocation>
        <location evidence="1">Nucleus</location>
        <location evidence="1">Nucleolus</location>
    </subcellularLocation>
</comment>
<evidence type="ECO:0000256" key="1">
    <source>
        <dbReference type="ARBA" id="ARBA00004604"/>
    </source>
</evidence>
<protein>
    <submittedName>
        <fullName evidence="9">rRNA-processing protein UTP23-like</fullName>
    </submittedName>
</protein>
<accession>A0A5J4YQU9</accession>
<dbReference type="EMBL" id="VRMN01000007">
    <property type="protein sequence ID" value="KAA8493360.1"/>
    <property type="molecule type" value="Genomic_DNA"/>
</dbReference>